<proteinExistence type="predicted"/>
<evidence type="ECO:0000256" key="2">
    <source>
        <dbReference type="PIRSR" id="PIRSR613078-2"/>
    </source>
</evidence>
<dbReference type="PANTHER" id="PTHR48100">
    <property type="entry name" value="BROAD-SPECIFICITY PHOSPHATASE YOR283W-RELATED"/>
    <property type="match status" value="1"/>
</dbReference>
<dbReference type="GO" id="GO:0005737">
    <property type="term" value="C:cytoplasm"/>
    <property type="evidence" value="ECO:0007669"/>
    <property type="project" value="TreeGrafter"/>
</dbReference>
<dbReference type="AlphaFoldDB" id="A0A017H435"/>
<feature type="binding site" evidence="2">
    <location>
        <position position="57"/>
    </location>
    <ligand>
        <name>substrate</name>
    </ligand>
</feature>
<reference evidence="3 4" key="1">
    <citation type="submission" date="2013-08" db="EMBL/GenBank/DDBJ databases">
        <title>An opportunistic ruminal bacterium that causes liver abscesses in cattle.</title>
        <authorList>
            <person name="Benahmed F.H."/>
            <person name="Rasmussen M."/>
            <person name="Harbottle H."/>
            <person name="Soppet D."/>
            <person name="Nagaraja T.G."/>
            <person name="Davidson M."/>
        </authorList>
    </citation>
    <scope>NUCLEOTIDE SEQUENCE [LARGE SCALE GENOMIC DNA]</scope>
    <source>
        <strain evidence="3 4">B35</strain>
    </source>
</reference>
<dbReference type="Pfam" id="PF00300">
    <property type="entry name" value="His_Phos_1"/>
    <property type="match status" value="1"/>
</dbReference>
<dbReference type="InterPro" id="IPR013078">
    <property type="entry name" value="His_Pase_superF_clade-1"/>
</dbReference>
<feature type="binding site" evidence="2">
    <location>
        <position position="92"/>
    </location>
    <ligand>
        <name>substrate</name>
    </ligand>
</feature>
<feature type="active site" description="Tele-phosphohistidine intermediate" evidence="1">
    <location>
        <position position="8"/>
    </location>
</feature>
<dbReference type="SMART" id="SM00855">
    <property type="entry name" value="PGAM"/>
    <property type="match status" value="1"/>
</dbReference>
<feature type="binding site" evidence="2">
    <location>
        <begin position="7"/>
        <end position="14"/>
    </location>
    <ligand>
        <name>substrate</name>
    </ligand>
</feature>
<dbReference type="RefSeq" id="WP_005957748.1">
    <property type="nucleotide sequence ID" value="NZ_AOJP01000006.1"/>
</dbReference>
<dbReference type="PATRIC" id="fig|1226633.4.peg.1110"/>
<comment type="caution">
    <text evidence="3">The sequence shown here is derived from an EMBL/GenBank/DDBJ whole genome shotgun (WGS) entry which is preliminary data.</text>
</comment>
<accession>A0A017H435</accession>
<name>A0A017H435_9FUSO</name>
<protein>
    <submittedName>
        <fullName evidence="3">Phosphoglycerate mutase</fullName>
    </submittedName>
</protein>
<dbReference type="PANTHER" id="PTHR48100:SF1">
    <property type="entry name" value="HISTIDINE PHOSPHATASE FAMILY PROTEIN-RELATED"/>
    <property type="match status" value="1"/>
</dbReference>
<evidence type="ECO:0000256" key="1">
    <source>
        <dbReference type="PIRSR" id="PIRSR613078-1"/>
    </source>
</evidence>
<evidence type="ECO:0000313" key="4">
    <source>
        <dbReference type="Proteomes" id="UP000031184"/>
    </source>
</evidence>
<dbReference type="Gene3D" id="3.40.50.1240">
    <property type="entry name" value="Phosphoglycerate mutase-like"/>
    <property type="match status" value="1"/>
</dbReference>
<sequence>MKLYFVRHGETEWNTQRRFQGRKNSPLTARGEEQAKKIAEQLKEIPFTSLYSSSLGRAKKTAQEIQKGREIPIEIMDEFIEISMGELEGKTKGDFFKLYPEEYEKYIQADLNYNPAAFSGERFEEIQARLKQGMQKLVEKHKEEDIILVVSHGMTLQILFTDLRYGNLEHLREEKLPENTEVRVVEYKNKQFII</sequence>
<dbReference type="InterPro" id="IPR050275">
    <property type="entry name" value="PGM_Phosphatase"/>
</dbReference>
<feature type="active site" description="Proton donor/acceptor" evidence="1">
    <location>
        <position position="81"/>
    </location>
</feature>
<dbReference type="Proteomes" id="UP000031184">
    <property type="component" value="Unassembled WGS sequence"/>
</dbReference>
<dbReference type="PIRSF" id="PIRSF000709">
    <property type="entry name" value="6PFK_2-Ptase"/>
    <property type="match status" value="1"/>
</dbReference>
<dbReference type="CDD" id="cd07067">
    <property type="entry name" value="HP_PGM_like"/>
    <property type="match status" value="1"/>
</dbReference>
<dbReference type="SUPFAM" id="SSF53254">
    <property type="entry name" value="Phosphoglycerate mutase-like"/>
    <property type="match status" value="1"/>
</dbReference>
<organism evidence="3 4">
    <name type="scientific">Fusobacterium necrophorum subsp. funduliforme B35</name>
    <dbReference type="NCBI Taxonomy" id="1226633"/>
    <lineage>
        <taxon>Bacteria</taxon>
        <taxon>Fusobacteriati</taxon>
        <taxon>Fusobacteriota</taxon>
        <taxon>Fusobacteriia</taxon>
        <taxon>Fusobacteriales</taxon>
        <taxon>Fusobacteriaceae</taxon>
        <taxon>Fusobacterium</taxon>
    </lineage>
</organism>
<dbReference type="OrthoDB" id="9782128at2"/>
<evidence type="ECO:0000313" key="3">
    <source>
        <dbReference type="EMBL" id="KID49603.1"/>
    </source>
</evidence>
<dbReference type="GO" id="GO:0016791">
    <property type="term" value="F:phosphatase activity"/>
    <property type="evidence" value="ECO:0007669"/>
    <property type="project" value="TreeGrafter"/>
</dbReference>
<gene>
    <name evidence="3" type="ORF">C095_05495</name>
</gene>
<dbReference type="EMBL" id="AUZI01000012">
    <property type="protein sequence ID" value="KID49603.1"/>
    <property type="molecule type" value="Genomic_DNA"/>
</dbReference>
<dbReference type="InterPro" id="IPR029033">
    <property type="entry name" value="His_PPase_superfam"/>
</dbReference>